<evidence type="ECO:0000313" key="2">
    <source>
        <dbReference type="EMBL" id="MBC6004678.1"/>
    </source>
</evidence>
<reference evidence="2 3" key="1">
    <citation type="submission" date="2020-08" db="EMBL/GenBank/DDBJ databases">
        <authorList>
            <person name="Liu C."/>
            <person name="Sun Q."/>
        </authorList>
    </citation>
    <scope>NUCLEOTIDE SEQUENCE [LARGE SCALE GENOMIC DNA]</scope>
    <source>
        <strain evidence="2 3">NSJ-45</strain>
    </source>
</reference>
<sequence>MYIYYKEFKKTIEEIEIAANKMSVGDYDINIEYESKDELGSLSDSMRKMIQFEF</sequence>
<keyword evidence="3" id="KW-1185">Reference proteome</keyword>
<dbReference type="InterPro" id="IPR003660">
    <property type="entry name" value="HAMP_dom"/>
</dbReference>
<gene>
    <name evidence="2" type="ORF">H8891_12850</name>
</gene>
<accession>A0ABR7K6E6</accession>
<evidence type="ECO:0000259" key="1">
    <source>
        <dbReference type="Pfam" id="PF00672"/>
    </source>
</evidence>
<organism evidence="2 3">
    <name type="scientific">Paeniclostridium hominis</name>
    <dbReference type="NCBI Taxonomy" id="2764329"/>
    <lineage>
        <taxon>Bacteria</taxon>
        <taxon>Bacillati</taxon>
        <taxon>Bacillota</taxon>
        <taxon>Clostridia</taxon>
        <taxon>Peptostreptococcales</taxon>
        <taxon>Peptostreptococcaceae</taxon>
        <taxon>Paeniclostridium</taxon>
    </lineage>
</organism>
<dbReference type="Pfam" id="PF00672">
    <property type="entry name" value="HAMP"/>
    <property type="match status" value="1"/>
</dbReference>
<name>A0ABR7K6E6_9FIRM</name>
<dbReference type="CDD" id="cd06225">
    <property type="entry name" value="HAMP"/>
    <property type="match status" value="1"/>
</dbReference>
<feature type="domain" description="HAMP" evidence="1">
    <location>
        <begin position="12"/>
        <end position="51"/>
    </location>
</feature>
<dbReference type="SUPFAM" id="SSF158472">
    <property type="entry name" value="HAMP domain-like"/>
    <property type="match status" value="1"/>
</dbReference>
<dbReference type="Proteomes" id="UP000611796">
    <property type="component" value="Unassembled WGS sequence"/>
</dbReference>
<protein>
    <submittedName>
        <fullName evidence="2">HAMP domain-containing protein</fullName>
    </submittedName>
</protein>
<comment type="caution">
    <text evidence="2">The sequence shown here is derived from an EMBL/GenBank/DDBJ whole genome shotgun (WGS) entry which is preliminary data.</text>
</comment>
<proteinExistence type="predicted"/>
<dbReference type="Gene3D" id="1.10.8.500">
    <property type="entry name" value="HAMP domain in histidine kinase"/>
    <property type="match status" value="1"/>
</dbReference>
<dbReference type="EMBL" id="JACRWD010000007">
    <property type="protein sequence ID" value="MBC6004678.1"/>
    <property type="molecule type" value="Genomic_DNA"/>
</dbReference>
<dbReference type="RefSeq" id="WP_187006728.1">
    <property type="nucleotide sequence ID" value="NZ_JACRWD010000007.1"/>
</dbReference>
<evidence type="ECO:0000313" key="3">
    <source>
        <dbReference type="Proteomes" id="UP000611796"/>
    </source>
</evidence>